<dbReference type="WBParaSite" id="NBR_0002115201-mRNA-1">
    <property type="protein sequence ID" value="NBR_0002115201-mRNA-1"/>
    <property type="gene ID" value="NBR_0002115201"/>
</dbReference>
<dbReference type="Proteomes" id="UP000271162">
    <property type="component" value="Unassembled WGS sequence"/>
</dbReference>
<gene>
    <name evidence="1" type="ORF">NBR_LOCUS21153</name>
</gene>
<protein>
    <submittedName>
        <fullName evidence="3">Protein grainyhead</fullName>
    </submittedName>
</protein>
<sequence>MQDLVSPGGDRSFERESTDPRLALYQIVSEENPVVIGEQYDALPTPQHAVVISNDQSVINDAEYDPYITMRFRNYGRQPSRATFSSGRKAISNDRSAMYRTSPNTLRLTGRPTDAAFKGCPYCYHYQPVYQTYAGAGLPAFMESPRTIFYRSPRYQIVSEENPVVIGEQYDTLPTPQHAVVISNDQSVINEAEYDPYITMRFRNYGRQPSRATFSSGRKAISELAFLIYRGA</sequence>
<organism evidence="3">
    <name type="scientific">Nippostrongylus brasiliensis</name>
    <name type="common">Rat hookworm</name>
    <dbReference type="NCBI Taxonomy" id="27835"/>
    <lineage>
        <taxon>Eukaryota</taxon>
        <taxon>Metazoa</taxon>
        <taxon>Ecdysozoa</taxon>
        <taxon>Nematoda</taxon>
        <taxon>Chromadorea</taxon>
        <taxon>Rhabditida</taxon>
        <taxon>Rhabditina</taxon>
        <taxon>Rhabditomorpha</taxon>
        <taxon>Strongyloidea</taxon>
        <taxon>Heligmosomidae</taxon>
        <taxon>Nippostrongylus</taxon>
    </lineage>
</organism>
<reference evidence="3" key="1">
    <citation type="submission" date="2017-02" db="UniProtKB">
        <authorList>
            <consortium name="WormBaseParasite"/>
        </authorList>
    </citation>
    <scope>IDENTIFICATION</scope>
</reference>
<accession>A0A0N4YV80</accession>
<reference evidence="1 2" key="2">
    <citation type="submission" date="2018-11" db="EMBL/GenBank/DDBJ databases">
        <authorList>
            <consortium name="Pathogen Informatics"/>
        </authorList>
    </citation>
    <scope>NUCLEOTIDE SEQUENCE [LARGE SCALE GENOMIC DNA]</scope>
</reference>
<name>A0A0N4YV80_NIPBR</name>
<evidence type="ECO:0000313" key="2">
    <source>
        <dbReference type="Proteomes" id="UP000271162"/>
    </source>
</evidence>
<dbReference type="AlphaFoldDB" id="A0A0N4YV80"/>
<evidence type="ECO:0000313" key="1">
    <source>
        <dbReference type="EMBL" id="VDL84894.1"/>
    </source>
</evidence>
<dbReference type="EMBL" id="UYSL01025962">
    <property type="protein sequence ID" value="VDL84894.1"/>
    <property type="molecule type" value="Genomic_DNA"/>
</dbReference>
<proteinExistence type="predicted"/>
<evidence type="ECO:0000313" key="3">
    <source>
        <dbReference type="WBParaSite" id="NBR_0002115201-mRNA-1"/>
    </source>
</evidence>
<keyword evidence="2" id="KW-1185">Reference proteome</keyword>